<name>A0A0A8ZIU7_ARUDO</name>
<reference evidence="1" key="2">
    <citation type="journal article" date="2015" name="Data Brief">
        <title>Shoot transcriptome of the giant reed, Arundo donax.</title>
        <authorList>
            <person name="Barrero R.A."/>
            <person name="Guerrero F.D."/>
            <person name="Moolhuijzen P."/>
            <person name="Goolsby J.A."/>
            <person name="Tidwell J."/>
            <person name="Bellgard S.E."/>
            <person name="Bellgard M.I."/>
        </authorList>
    </citation>
    <scope>NUCLEOTIDE SEQUENCE</scope>
    <source>
        <tissue evidence="1">Shoot tissue taken approximately 20 cm above the soil surface</tissue>
    </source>
</reference>
<evidence type="ECO:0000313" key="1">
    <source>
        <dbReference type="EMBL" id="JAD34802.1"/>
    </source>
</evidence>
<sequence>MKAIDVSFPIINVQANLTTDSTYYHTCTMIVLLPPNIPTTNCLLPKKFS</sequence>
<protein>
    <submittedName>
        <fullName evidence="1">Uncharacterized protein</fullName>
    </submittedName>
</protein>
<organism evidence="1">
    <name type="scientific">Arundo donax</name>
    <name type="common">Giant reed</name>
    <name type="synonym">Donax arundinaceus</name>
    <dbReference type="NCBI Taxonomy" id="35708"/>
    <lineage>
        <taxon>Eukaryota</taxon>
        <taxon>Viridiplantae</taxon>
        <taxon>Streptophyta</taxon>
        <taxon>Embryophyta</taxon>
        <taxon>Tracheophyta</taxon>
        <taxon>Spermatophyta</taxon>
        <taxon>Magnoliopsida</taxon>
        <taxon>Liliopsida</taxon>
        <taxon>Poales</taxon>
        <taxon>Poaceae</taxon>
        <taxon>PACMAD clade</taxon>
        <taxon>Arundinoideae</taxon>
        <taxon>Arundineae</taxon>
        <taxon>Arundo</taxon>
    </lineage>
</organism>
<dbReference type="EMBL" id="GBRH01263093">
    <property type="protein sequence ID" value="JAD34802.1"/>
    <property type="molecule type" value="Transcribed_RNA"/>
</dbReference>
<dbReference type="AlphaFoldDB" id="A0A0A8ZIU7"/>
<reference evidence="1" key="1">
    <citation type="submission" date="2014-09" db="EMBL/GenBank/DDBJ databases">
        <authorList>
            <person name="Magalhaes I.L.F."/>
            <person name="Oliveira U."/>
            <person name="Santos F.R."/>
            <person name="Vidigal T.H.D.A."/>
            <person name="Brescovit A.D."/>
            <person name="Santos A.J."/>
        </authorList>
    </citation>
    <scope>NUCLEOTIDE SEQUENCE</scope>
    <source>
        <tissue evidence="1">Shoot tissue taken approximately 20 cm above the soil surface</tissue>
    </source>
</reference>
<proteinExistence type="predicted"/>
<accession>A0A0A8ZIU7</accession>